<evidence type="ECO:0000313" key="2">
    <source>
        <dbReference type="Proteomes" id="UP000232722"/>
    </source>
</evidence>
<comment type="caution">
    <text evidence="1">The sequence shown here is derived from an EMBL/GenBank/DDBJ whole genome shotgun (WGS) entry which is preliminary data.</text>
</comment>
<proteinExistence type="predicted"/>
<name>A0A2N0P8D9_9GLOM</name>
<accession>A0A2N0P8D9</accession>
<gene>
    <name evidence="1" type="ORF">RhiirA5_503646</name>
</gene>
<dbReference type="EMBL" id="LLXJ01001248">
    <property type="protein sequence ID" value="PKC03100.1"/>
    <property type="molecule type" value="Genomic_DNA"/>
</dbReference>
<evidence type="ECO:0000313" key="1">
    <source>
        <dbReference type="EMBL" id="PKC03100.1"/>
    </source>
</evidence>
<reference evidence="1 2" key="1">
    <citation type="submission" date="2016-04" db="EMBL/GenBank/DDBJ databases">
        <title>Genome analyses suggest a sexual origin of heterokaryosis in a supposedly ancient asexual fungus.</title>
        <authorList>
            <person name="Ropars J."/>
            <person name="Sedzielewska K."/>
            <person name="Noel J."/>
            <person name="Charron P."/>
            <person name="Farinelli L."/>
            <person name="Marton T."/>
            <person name="Kruger M."/>
            <person name="Pelin A."/>
            <person name="Brachmann A."/>
            <person name="Corradi N."/>
        </authorList>
    </citation>
    <scope>NUCLEOTIDE SEQUENCE [LARGE SCALE GENOMIC DNA]</scope>
    <source>
        <strain evidence="1 2">A5</strain>
    </source>
</reference>
<reference evidence="1 2" key="2">
    <citation type="submission" date="2017-09" db="EMBL/GenBank/DDBJ databases">
        <title>Extensive intraspecific genome diversity in a model arbuscular mycorrhizal fungus.</title>
        <authorList>
            <person name="Chen E.C."/>
            <person name="Morin E."/>
            <person name="Beaudet D."/>
            <person name="Noel J."/>
            <person name="Ndikumana S."/>
            <person name="Charron P."/>
            <person name="St-Onge C."/>
            <person name="Giorgi J."/>
            <person name="Grigoriev I.V."/>
            <person name="Roux C."/>
            <person name="Martin F.M."/>
            <person name="Corradi N."/>
        </authorList>
    </citation>
    <scope>NUCLEOTIDE SEQUENCE [LARGE SCALE GENOMIC DNA]</scope>
    <source>
        <strain evidence="1 2">A5</strain>
    </source>
</reference>
<dbReference type="AlphaFoldDB" id="A0A2N0P8D9"/>
<sequence>MVTATIYNDNSKITNSMNKNNDEENLLMENNNNTDCYHITQARKKRVYDLLHHQQADYVLLMIDVEPRD</sequence>
<organism evidence="1 2">
    <name type="scientific">Rhizophagus irregularis</name>
    <dbReference type="NCBI Taxonomy" id="588596"/>
    <lineage>
        <taxon>Eukaryota</taxon>
        <taxon>Fungi</taxon>
        <taxon>Fungi incertae sedis</taxon>
        <taxon>Mucoromycota</taxon>
        <taxon>Glomeromycotina</taxon>
        <taxon>Glomeromycetes</taxon>
        <taxon>Glomerales</taxon>
        <taxon>Glomeraceae</taxon>
        <taxon>Rhizophagus</taxon>
    </lineage>
</organism>
<dbReference type="Proteomes" id="UP000232722">
    <property type="component" value="Unassembled WGS sequence"/>
</dbReference>
<protein>
    <submittedName>
        <fullName evidence="1">Uncharacterized protein</fullName>
    </submittedName>
</protein>